<organism evidence="2 3">
    <name type="scientific">Apolygus lucorum</name>
    <name type="common">Small green plant bug</name>
    <name type="synonym">Lygocoris lucorum</name>
    <dbReference type="NCBI Taxonomy" id="248454"/>
    <lineage>
        <taxon>Eukaryota</taxon>
        <taxon>Metazoa</taxon>
        <taxon>Ecdysozoa</taxon>
        <taxon>Arthropoda</taxon>
        <taxon>Hexapoda</taxon>
        <taxon>Insecta</taxon>
        <taxon>Pterygota</taxon>
        <taxon>Neoptera</taxon>
        <taxon>Paraneoptera</taxon>
        <taxon>Hemiptera</taxon>
        <taxon>Heteroptera</taxon>
        <taxon>Panheteroptera</taxon>
        <taxon>Cimicomorpha</taxon>
        <taxon>Miridae</taxon>
        <taxon>Mirini</taxon>
        <taxon>Apolygus</taxon>
    </lineage>
</organism>
<evidence type="ECO:0000313" key="3">
    <source>
        <dbReference type="Proteomes" id="UP000466442"/>
    </source>
</evidence>
<evidence type="ECO:0000313" key="2">
    <source>
        <dbReference type="EMBL" id="KAF6205870.1"/>
    </source>
</evidence>
<evidence type="ECO:0000259" key="1">
    <source>
        <dbReference type="Pfam" id="PF25416"/>
    </source>
</evidence>
<dbReference type="GO" id="GO:0000978">
    <property type="term" value="F:RNA polymerase II cis-regulatory region sequence-specific DNA binding"/>
    <property type="evidence" value="ECO:0007669"/>
    <property type="project" value="TreeGrafter"/>
</dbReference>
<dbReference type="InterPro" id="IPR057520">
    <property type="entry name" value="GRHL1/CP2_C"/>
</dbReference>
<proteinExistence type="predicted"/>
<dbReference type="Pfam" id="PF25416">
    <property type="entry name" value="GRHL1_C"/>
    <property type="match status" value="1"/>
</dbReference>
<dbReference type="GO" id="GO:0005634">
    <property type="term" value="C:nucleus"/>
    <property type="evidence" value="ECO:0007669"/>
    <property type="project" value="TreeGrafter"/>
</dbReference>
<protein>
    <recommendedName>
        <fullName evidence="1">GRHL1/CP2 C-terminal domain-containing protein</fullName>
    </recommendedName>
</protein>
<dbReference type="GO" id="GO:0001228">
    <property type="term" value="F:DNA-binding transcription activator activity, RNA polymerase II-specific"/>
    <property type="evidence" value="ECO:0007669"/>
    <property type="project" value="TreeGrafter"/>
</dbReference>
<name>A0A8S9X9V5_APOLU</name>
<dbReference type="AlphaFoldDB" id="A0A8S9X9V5"/>
<gene>
    <name evidence="2" type="ORF">GE061_020044</name>
</gene>
<dbReference type="Proteomes" id="UP000466442">
    <property type="component" value="Linkage Group LG9"/>
</dbReference>
<feature type="domain" description="GRHL1/CP2 C-terminal" evidence="1">
    <location>
        <begin position="44"/>
        <end position="133"/>
    </location>
</feature>
<sequence>MVVDMDSGTTAMVQVVGGHKAYGQDAVLNNLNMTVPSGKMPIVPKLTLYICVDPRERVYQAVYLTCLTSSELVSKVCAVLGLHSSQVASMFVEGPNGIKLVLNDLLVSHLNDHSTYSISTVHDGPERYQLLLKQSEHTPTP</sequence>
<dbReference type="EMBL" id="WIXP02000009">
    <property type="protein sequence ID" value="KAF6205870.1"/>
    <property type="molecule type" value="Genomic_DNA"/>
</dbReference>
<dbReference type="PANTHER" id="PTHR11037">
    <property type="entry name" value="TRANSCRIPTION FACTOR CP2"/>
    <property type="match status" value="1"/>
</dbReference>
<dbReference type="PANTHER" id="PTHR11037:SF21">
    <property type="entry name" value="GEMINI, ISOFORM C"/>
    <property type="match status" value="1"/>
</dbReference>
<dbReference type="InterPro" id="IPR040167">
    <property type="entry name" value="TF_CP2-like"/>
</dbReference>
<comment type="caution">
    <text evidence="2">The sequence shown here is derived from an EMBL/GenBank/DDBJ whole genome shotgun (WGS) entry which is preliminary data.</text>
</comment>
<accession>A0A8S9X9V5</accession>
<keyword evidence="3" id="KW-1185">Reference proteome</keyword>
<dbReference type="OrthoDB" id="9996779at2759"/>
<reference evidence="2" key="1">
    <citation type="journal article" date="2021" name="Mol. Ecol. Resour.">
        <title>Apolygus lucorum genome provides insights into omnivorousness and mesophyll feeding.</title>
        <authorList>
            <person name="Liu Y."/>
            <person name="Liu H."/>
            <person name="Wang H."/>
            <person name="Huang T."/>
            <person name="Liu B."/>
            <person name="Yang B."/>
            <person name="Yin L."/>
            <person name="Li B."/>
            <person name="Zhang Y."/>
            <person name="Zhang S."/>
            <person name="Jiang F."/>
            <person name="Zhang X."/>
            <person name="Ren Y."/>
            <person name="Wang B."/>
            <person name="Wang S."/>
            <person name="Lu Y."/>
            <person name="Wu K."/>
            <person name="Fan W."/>
            <person name="Wang G."/>
        </authorList>
    </citation>
    <scope>NUCLEOTIDE SEQUENCE</scope>
    <source>
        <strain evidence="2">12Hb</strain>
    </source>
</reference>